<evidence type="ECO:0000313" key="3">
    <source>
        <dbReference type="Proteomes" id="UP000438429"/>
    </source>
</evidence>
<evidence type="ECO:0000313" key="2">
    <source>
        <dbReference type="EMBL" id="KAF0026210.1"/>
    </source>
</evidence>
<dbReference type="Proteomes" id="UP000438429">
    <property type="component" value="Unassembled WGS sequence"/>
</dbReference>
<accession>A0A6A4S3I8</accession>
<sequence length="118" mass="12951">MSVIVRVSCVTTARVVSGRPTGQLVPRSITDPSAEKLSLHVNPDGTRTPRDSFPPEVKQDLSSFMSSHRHPITATLTHVDETGQCFLQHTKSLPTRDVSTCCPLQVRVLSYDAATHKK</sequence>
<organism evidence="2 3">
    <name type="scientific">Scophthalmus maximus</name>
    <name type="common">Turbot</name>
    <name type="synonym">Psetta maxima</name>
    <dbReference type="NCBI Taxonomy" id="52904"/>
    <lineage>
        <taxon>Eukaryota</taxon>
        <taxon>Metazoa</taxon>
        <taxon>Chordata</taxon>
        <taxon>Craniata</taxon>
        <taxon>Vertebrata</taxon>
        <taxon>Euteleostomi</taxon>
        <taxon>Actinopterygii</taxon>
        <taxon>Neopterygii</taxon>
        <taxon>Teleostei</taxon>
        <taxon>Neoteleostei</taxon>
        <taxon>Acanthomorphata</taxon>
        <taxon>Carangaria</taxon>
        <taxon>Pleuronectiformes</taxon>
        <taxon>Pleuronectoidei</taxon>
        <taxon>Scophthalmidae</taxon>
        <taxon>Scophthalmus</taxon>
    </lineage>
</organism>
<name>A0A6A4S3I8_SCOMX</name>
<dbReference type="EMBL" id="VEVO01000019">
    <property type="protein sequence ID" value="KAF0026210.1"/>
    <property type="molecule type" value="Genomic_DNA"/>
</dbReference>
<comment type="caution">
    <text evidence="2">The sequence shown here is derived from an EMBL/GenBank/DDBJ whole genome shotgun (WGS) entry which is preliminary data.</text>
</comment>
<protein>
    <submittedName>
        <fullName evidence="2">Uncharacterized protein</fullName>
    </submittedName>
</protein>
<evidence type="ECO:0000256" key="1">
    <source>
        <dbReference type="SAM" id="MobiDB-lite"/>
    </source>
</evidence>
<dbReference type="AlphaFoldDB" id="A0A6A4S3I8"/>
<proteinExistence type="predicted"/>
<reference evidence="2 3" key="1">
    <citation type="submission" date="2019-06" db="EMBL/GenBank/DDBJ databases">
        <title>Draft genomes of female and male turbot (Scophthalmus maximus).</title>
        <authorList>
            <person name="Xu H."/>
            <person name="Xu X.-W."/>
            <person name="Shao C."/>
            <person name="Chen S."/>
        </authorList>
    </citation>
    <scope>NUCLEOTIDE SEQUENCE [LARGE SCALE GENOMIC DNA]</scope>
    <source>
        <strain evidence="2">Ysfricsl-2016a</strain>
        <tissue evidence="2">Blood</tissue>
    </source>
</reference>
<feature type="region of interest" description="Disordered" evidence="1">
    <location>
        <begin position="24"/>
        <end position="56"/>
    </location>
</feature>
<gene>
    <name evidence="2" type="ORF">F2P81_020947</name>
</gene>